<evidence type="ECO:0000313" key="3">
    <source>
        <dbReference type="Proteomes" id="UP000000304"/>
    </source>
</evidence>
<dbReference type="Proteomes" id="UP000000304">
    <property type="component" value="Unassembled WGS sequence"/>
</dbReference>
<accession>B4NRY4</accession>
<dbReference type="GO" id="GO:0007291">
    <property type="term" value="P:sperm individualization"/>
    <property type="evidence" value="ECO:0007669"/>
    <property type="project" value="EnsemblMetazoa"/>
</dbReference>
<gene>
    <name evidence="2" type="primary">Dsim\GD11978</name>
    <name evidence="2" type="ORF">Dsim_GD11978</name>
</gene>
<dbReference type="GO" id="GO:0005516">
    <property type="term" value="F:calmodulin binding"/>
    <property type="evidence" value="ECO:0007669"/>
    <property type="project" value="EnsemblMetazoa"/>
</dbReference>
<name>B4NRY4_DROSI</name>
<sequence length="317" mass="34932">MYHDGNYNMLTFASSGYIYTQQLDQQSLAVHGDFYVTNTLELSHQHIKDIAGHIGGGGVSIYYSHTLQLLFYSYSCGRSFFSPLTNVNEGVKGIYHLDTNSASKSASKGPLQPLVQWTEVAGHPGLVYASMQTSNNPIILMITPERIYLQEIKAQSAKSRIMDVVGIRHAVAGVEKTTLLLLCEDGSLRIFSAQPEYTSFWLSPQVQPFGNQLYSSTLMAKGGGSCSASKSKSNTASGKLTSRKASQQQKQPTAGGQPVFPIDFFEHCNMLADVEFGGNDLLQIYLYQRKTKDAPVLNGNSYMGQHPIEWVYSRGDQ</sequence>
<feature type="region of interest" description="Disordered" evidence="1">
    <location>
        <begin position="225"/>
        <end position="255"/>
    </location>
</feature>
<dbReference type="InterPro" id="IPR045189">
    <property type="entry name" value="UBR4-like"/>
</dbReference>
<evidence type="ECO:0000256" key="1">
    <source>
        <dbReference type="SAM" id="MobiDB-lite"/>
    </source>
</evidence>
<dbReference type="GO" id="GO:0042066">
    <property type="term" value="P:perineurial glial growth"/>
    <property type="evidence" value="ECO:0007669"/>
    <property type="project" value="EnsemblMetazoa"/>
</dbReference>
<protein>
    <submittedName>
        <fullName evidence="2">GD11978</fullName>
    </submittedName>
</protein>
<feature type="compositionally biased region" description="Polar residues" evidence="1">
    <location>
        <begin position="243"/>
        <end position="254"/>
    </location>
</feature>
<dbReference type="PANTHER" id="PTHR21725:SF1">
    <property type="entry name" value="E3 UBIQUITIN-PROTEIN LIGASE UBR4"/>
    <property type="match status" value="1"/>
</dbReference>
<dbReference type="STRING" id="7240.B4NRY4"/>
<dbReference type="GO" id="GO:2000020">
    <property type="term" value="P:positive regulation of male gonad development"/>
    <property type="evidence" value="ECO:0007669"/>
    <property type="project" value="EnsemblMetazoa"/>
</dbReference>
<dbReference type="GO" id="GO:0070373">
    <property type="term" value="P:negative regulation of ERK1 and ERK2 cascade"/>
    <property type="evidence" value="ECO:0007669"/>
    <property type="project" value="EnsemblMetazoa"/>
</dbReference>
<reference evidence="2 3" key="1">
    <citation type="journal article" date="2007" name="Nature">
        <title>Evolution of genes and genomes on the Drosophila phylogeny.</title>
        <authorList>
            <consortium name="Drosophila 12 Genomes Consortium"/>
            <person name="Clark A.G."/>
            <person name="Eisen M.B."/>
            <person name="Smith D.R."/>
            <person name="Bergman C.M."/>
            <person name="Oliver B."/>
            <person name="Markow T.A."/>
            <person name="Kaufman T.C."/>
            <person name="Kellis M."/>
            <person name="Gelbart W."/>
            <person name="Iyer V.N."/>
            <person name="Pollard D.A."/>
            <person name="Sackton T.B."/>
            <person name="Larracuente A.M."/>
            <person name="Singh N.D."/>
            <person name="Abad J.P."/>
            <person name="Abt D.N."/>
            <person name="Adryan B."/>
            <person name="Aguade M."/>
            <person name="Akashi H."/>
            <person name="Anderson W.W."/>
            <person name="Aquadro C.F."/>
            <person name="Ardell D.H."/>
            <person name="Arguello R."/>
            <person name="Artieri C.G."/>
            <person name="Barbash D.A."/>
            <person name="Barker D."/>
            <person name="Barsanti P."/>
            <person name="Batterham P."/>
            <person name="Batzoglou S."/>
            <person name="Begun D."/>
            <person name="Bhutkar A."/>
            <person name="Blanco E."/>
            <person name="Bosak S.A."/>
            <person name="Bradley R.K."/>
            <person name="Brand A.D."/>
            <person name="Brent M.R."/>
            <person name="Brooks A.N."/>
            <person name="Brown R.H."/>
            <person name="Butlin R.K."/>
            <person name="Caggese C."/>
            <person name="Calvi B.R."/>
            <person name="Bernardo de Carvalho A."/>
            <person name="Caspi A."/>
            <person name="Castrezana S."/>
            <person name="Celniker S.E."/>
            <person name="Chang J.L."/>
            <person name="Chapple C."/>
            <person name="Chatterji S."/>
            <person name="Chinwalla A."/>
            <person name="Civetta A."/>
            <person name="Clifton S.W."/>
            <person name="Comeron J.M."/>
            <person name="Costello J.C."/>
            <person name="Coyne J.A."/>
            <person name="Daub J."/>
            <person name="David R.G."/>
            <person name="Delcher A.L."/>
            <person name="Delehaunty K."/>
            <person name="Do C.B."/>
            <person name="Ebling H."/>
            <person name="Edwards K."/>
            <person name="Eickbush T."/>
            <person name="Evans J.D."/>
            <person name="Filipski A."/>
            <person name="Findeiss S."/>
            <person name="Freyhult E."/>
            <person name="Fulton L."/>
            <person name="Fulton R."/>
            <person name="Garcia A.C."/>
            <person name="Gardiner A."/>
            <person name="Garfield D.A."/>
            <person name="Garvin B.E."/>
            <person name="Gibson G."/>
            <person name="Gilbert D."/>
            <person name="Gnerre S."/>
            <person name="Godfrey J."/>
            <person name="Good R."/>
            <person name="Gotea V."/>
            <person name="Gravely B."/>
            <person name="Greenberg A.J."/>
            <person name="Griffiths-Jones S."/>
            <person name="Gross S."/>
            <person name="Guigo R."/>
            <person name="Gustafson E.A."/>
            <person name="Haerty W."/>
            <person name="Hahn M.W."/>
            <person name="Halligan D.L."/>
            <person name="Halpern A.L."/>
            <person name="Halter G.M."/>
            <person name="Han M.V."/>
            <person name="Heger A."/>
            <person name="Hillier L."/>
            <person name="Hinrichs A.S."/>
            <person name="Holmes I."/>
            <person name="Hoskins R.A."/>
            <person name="Hubisz M.J."/>
            <person name="Hultmark D."/>
            <person name="Huntley M.A."/>
            <person name="Jaffe D.B."/>
            <person name="Jagadeeshan S."/>
            <person name="Jeck W.R."/>
            <person name="Johnson J."/>
            <person name="Jones C.D."/>
            <person name="Jordan W.C."/>
            <person name="Karpen G.H."/>
            <person name="Kataoka E."/>
            <person name="Keightley P.D."/>
            <person name="Kheradpour P."/>
            <person name="Kirkness E.F."/>
            <person name="Koerich L.B."/>
            <person name="Kristiansen K."/>
            <person name="Kudrna D."/>
            <person name="Kulathinal R.J."/>
            <person name="Kumar S."/>
            <person name="Kwok R."/>
            <person name="Lander E."/>
            <person name="Langley C.H."/>
            <person name="Lapoint R."/>
            <person name="Lazzaro B.P."/>
            <person name="Lee S.J."/>
            <person name="Levesque L."/>
            <person name="Li R."/>
            <person name="Lin C.F."/>
            <person name="Lin M.F."/>
            <person name="Lindblad-Toh K."/>
            <person name="Llopart A."/>
            <person name="Long M."/>
            <person name="Low L."/>
            <person name="Lozovsky E."/>
            <person name="Lu J."/>
            <person name="Luo M."/>
            <person name="Machado C.A."/>
            <person name="Makalowski W."/>
            <person name="Marzo M."/>
            <person name="Matsuda M."/>
            <person name="Matzkin L."/>
            <person name="McAllister B."/>
            <person name="McBride C.S."/>
            <person name="McKernan B."/>
            <person name="McKernan K."/>
            <person name="Mendez-Lago M."/>
            <person name="Minx P."/>
            <person name="Mollenhauer M.U."/>
            <person name="Montooth K."/>
            <person name="Mount S.M."/>
            <person name="Mu X."/>
            <person name="Myers E."/>
            <person name="Negre B."/>
            <person name="Newfeld S."/>
            <person name="Nielsen R."/>
            <person name="Noor M.A."/>
            <person name="O'Grady P."/>
            <person name="Pachter L."/>
            <person name="Papaceit M."/>
            <person name="Parisi M.J."/>
            <person name="Parisi M."/>
            <person name="Parts L."/>
            <person name="Pedersen J.S."/>
            <person name="Pesole G."/>
            <person name="Phillippy A.M."/>
            <person name="Ponting C.P."/>
            <person name="Pop M."/>
            <person name="Porcelli D."/>
            <person name="Powell J.R."/>
            <person name="Prohaska S."/>
            <person name="Pruitt K."/>
            <person name="Puig M."/>
            <person name="Quesneville H."/>
            <person name="Ram K.R."/>
            <person name="Rand D."/>
            <person name="Rasmussen M.D."/>
            <person name="Reed L.K."/>
            <person name="Reenan R."/>
            <person name="Reily A."/>
            <person name="Remington K.A."/>
            <person name="Rieger T.T."/>
            <person name="Ritchie M.G."/>
            <person name="Robin C."/>
            <person name="Rogers Y.H."/>
            <person name="Rohde C."/>
            <person name="Rozas J."/>
            <person name="Rubenfield M.J."/>
            <person name="Ruiz A."/>
            <person name="Russo S."/>
            <person name="Salzberg S.L."/>
            <person name="Sanchez-Gracia A."/>
            <person name="Saranga D.J."/>
            <person name="Sato H."/>
            <person name="Schaeffer S.W."/>
            <person name="Schatz M.C."/>
            <person name="Schlenke T."/>
            <person name="Schwartz R."/>
            <person name="Segarra C."/>
            <person name="Singh R.S."/>
            <person name="Sirot L."/>
            <person name="Sirota M."/>
            <person name="Sisneros N.B."/>
            <person name="Smith C.D."/>
            <person name="Smith T.F."/>
            <person name="Spieth J."/>
            <person name="Stage D.E."/>
            <person name="Stark A."/>
            <person name="Stephan W."/>
            <person name="Strausberg R.L."/>
            <person name="Strempel S."/>
            <person name="Sturgill D."/>
            <person name="Sutton G."/>
            <person name="Sutton G.G."/>
            <person name="Tao W."/>
            <person name="Teichmann S."/>
            <person name="Tobari Y.N."/>
            <person name="Tomimura Y."/>
            <person name="Tsolas J.M."/>
            <person name="Valente V.L."/>
            <person name="Venter E."/>
            <person name="Venter J.C."/>
            <person name="Vicario S."/>
            <person name="Vieira F.G."/>
            <person name="Vilella A.J."/>
            <person name="Villasante A."/>
            <person name="Walenz B."/>
            <person name="Wang J."/>
            <person name="Wasserman M."/>
            <person name="Watts T."/>
            <person name="Wilson D."/>
            <person name="Wilson R.K."/>
            <person name="Wing R.A."/>
            <person name="Wolfner M.F."/>
            <person name="Wong A."/>
            <person name="Wong G.K."/>
            <person name="Wu C.I."/>
            <person name="Wu G."/>
            <person name="Yamamoto D."/>
            <person name="Yang H.P."/>
            <person name="Yang S.P."/>
            <person name="Yorke J.A."/>
            <person name="Yoshida K."/>
            <person name="Zdobnov E."/>
            <person name="Zhang P."/>
            <person name="Zhang Y."/>
            <person name="Zimin A.V."/>
            <person name="Baldwin J."/>
            <person name="Abdouelleil A."/>
            <person name="Abdulkadir J."/>
            <person name="Abebe A."/>
            <person name="Abera B."/>
            <person name="Abreu J."/>
            <person name="Acer S.C."/>
            <person name="Aftuck L."/>
            <person name="Alexander A."/>
            <person name="An P."/>
            <person name="Anderson E."/>
            <person name="Anderson S."/>
            <person name="Arachi H."/>
            <person name="Azer M."/>
            <person name="Bachantsang P."/>
            <person name="Barry A."/>
            <person name="Bayul T."/>
            <person name="Berlin A."/>
            <person name="Bessette D."/>
            <person name="Bloom T."/>
            <person name="Blye J."/>
            <person name="Boguslavskiy L."/>
            <person name="Bonnet C."/>
            <person name="Boukhgalter B."/>
            <person name="Bourzgui I."/>
            <person name="Brown A."/>
            <person name="Cahill P."/>
            <person name="Channer S."/>
            <person name="Cheshatsang Y."/>
            <person name="Chuda L."/>
            <person name="Citroen M."/>
            <person name="Collymore A."/>
            <person name="Cooke P."/>
            <person name="Costello M."/>
            <person name="D'Aco K."/>
            <person name="Daza R."/>
            <person name="De Haan G."/>
            <person name="DeGray S."/>
            <person name="DeMaso C."/>
            <person name="Dhargay N."/>
            <person name="Dooley K."/>
            <person name="Dooley E."/>
            <person name="Doricent M."/>
            <person name="Dorje P."/>
            <person name="Dorjee K."/>
            <person name="Dupes A."/>
            <person name="Elong R."/>
            <person name="Falk J."/>
            <person name="Farina A."/>
            <person name="Faro S."/>
            <person name="Ferguson D."/>
            <person name="Fisher S."/>
            <person name="Foley C.D."/>
            <person name="Franke A."/>
            <person name="Friedrich D."/>
            <person name="Gadbois L."/>
            <person name="Gearin G."/>
            <person name="Gearin C.R."/>
            <person name="Giannoukos G."/>
            <person name="Goode T."/>
            <person name="Graham J."/>
            <person name="Grandbois E."/>
            <person name="Grewal S."/>
            <person name="Gyaltsen K."/>
            <person name="Hafez N."/>
            <person name="Hagos B."/>
            <person name="Hall J."/>
            <person name="Henson C."/>
            <person name="Hollinger A."/>
            <person name="Honan T."/>
            <person name="Huard M.D."/>
            <person name="Hughes L."/>
            <person name="Hurhula B."/>
            <person name="Husby M.E."/>
            <person name="Kamat A."/>
            <person name="Kanga B."/>
            <person name="Kashin S."/>
            <person name="Khazanovich D."/>
            <person name="Kisner P."/>
            <person name="Lance K."/>
            <person name="Lara M."/>
            <person name="Lee W."/>
            <person name="Lennon N."/>
            <person name="Letendre F."/>
            <person name="LeVine R."/>
            <person name="Lipovsky A."/>
            <person name="Liu X."/>
            <person name="Liu J."/>
            <person name="Liu S."/>
            <person name="Lokyitsang T."/>
            <person name="Lokyitsang Y."/>
            <person name="Lubonja R."/>
            <person name="Lui A."/>
            <person name="MacDonald P."/>
            <person name="Magnisalis V."/>
            <person name="Maru K."/>
            <person name="Matthews C."/>
            <person name="McCusker W."/>
            <person name="McDonough S."/>
            <person name="Mehta T."/>
            <person name="Meldrim J."/>
            <person name="Meneus L."/>
            <person name="Mihai O."/>
            <person name="Mihalev A."/>
            <person name="Mihova T."/>
            <person name="Mittelman R."/>
            <person name="Mlenga V."/>
            <person name="Montmayeur A."/>
            <person name="Mulrain L."/>
            <person name="Navidi A."/>
            <person name="Naylor J."/>
            <person name="Negash T."/>
            <person name="Nguyen T."/>
            <person name="Nguyen N."/>
            <person name="Nicol R."/>
            <person name="Norbu C."/>
            <person name="Norbu N."/>
            <person name="Novod N."/>
            <person name="O'Neill B."/>
            <person name="Osman S."/>
            <person name="Markiewicz E."/>
            <person name="Oyono O.L."/>
            <person name="Patti C."/>
            <person name="Phunkhang P."/>
            <person name="Pierre F."/>
            <person name="Priest M."/>
            <person name="Raghuraman S."/>
            <person name="Rege F."/>
            <person name="Reyes R."/>
            <person name="Rise C."/>
            <person name="Rogov P."/>
            <person name="Ross K."/>
            <person name="Ryan E."/>
            <person name="Settipalli S."/>
            <person name="Shea T."/>
            <person name="Sherpa N."/>
            <person name="Shi L."/>
            <person name="Shih D."/>
            <person name="Sparrow T."/>
            <person name="Spaulding J."/>
            <person name="Stalker J."/>
            <person name="Stange-Thomann N."/>
            <person name="Stavropoulos S."/>
            <person name="Stone C."/>
            <person name="Strader C."/>
            <person name="Tesfaye S."/>
            <person name="Thomson T."/>
            <person name="Thoulutsang Y."/>
            <person name="Thoulutsang D."/>
            <person name="Topham K."/>
            <person name="Topping I."/>
            <person name="Tsamla T."/>
            <person name="Vassiliev H."/>
            <person name="Vo A."/>
            <person name="Wangchuk T."/>
            <person name="Wangdi T."/>
            <person name="Weiand M."/>
            <person name="Wilkinson J."/>
            <person name="Wilson A."/>
            <person name="Yadav S."/>
            <person name="Young G."/>
            <person name="Yu Q."/>
            <person name="Zembek L."/>
            <person name="Zhong D."/>
            <person name="Zimmer A."/>
            <person name="Zwirko Z."/>
            <person name="Jaffe D.B."/>
            <person name="Alvarez P."/>
            <person name="Brockman W."/>
            <person name="Butler J."/>
            <person name="Chin C."/>
            <person name="Gnerre S."/>
            <person name="Grabherr M."/>
            <person name="Kleber M."/>
            <person name="Mauceli E."/>
            <person name="MacCallum I."/>
        </authorList>
    </citation>
    <scope>NUCLEOTIDE SEQUENCE [LARGE SCALE GENOMIC DNA]</scope>
    <source>
        <strain evidence="3">white501</strain>
    </source>
</reference>
<dbReference type="AlphaFoldDB" id="B4NRY4"/>
<dbReference type="GO" id="GO:0032436">
    <property type="term" value="P:positive regulation of proteasomal ubiquitin-dependent protein catabolic process"/>
    <property type="evidence" value="ECO:0007669"/>
    <property type="project" value="EnsemblMetazoa"/>
</dbReference>
<dbReference type="OrthoDB" id="30336at2759"/>
<keyword evidence="3" id="KW-1185">Reference proteome</keyword>
<feature type="compositionally biased region" description="Low complexity" evidence="1">
    <location>
        <begin position="226"/>
        <end position="239"/>
    </location>
</feature>
<dbReference type="HOGENOM" id="CLU_877915_0_0_1"/>
<evidence type="ECO:0000313" key="2">
    <source>
        <dbReference type="EMBL" id="EDX15362.1"/>
    </source>
</evidence>
<proteinExistence type="predicted"/>
<organism evidence="2 3">
    <name type="scientific">Drosophila simulans</name>
    <name type="common">Fruit fly</name>
    <dbReference type="NCBI Taxonomy" id="7240"/>
    <lineage>
        <taxon>Eukaryota</taxon>
        <taxon>Metazoa</taxon>
        <taxon>Ecdysozoa</taxon>
        <taxon>Arthropoda</taxon>
        <taxon>Hexapoda</taxon>
        <taxon>Insecta</taxon>
        <taxon>Pterygota</taxon>
        <taxon>Neoptera</taxon>
        <taxon>Endopterygota</taxon>
        <taxon>Diptera</taxon>
        <taxon>Brachycera</taxon>
        <taxon>Muscomorpha</taxon>
        <taxon>Ephydroidea</taxon>
        <taxon>Drosophilidae</taxon>
        <taxon>Drosophila</taxon>
        <taxon>Sophophora</taxon>
    </lineage>
</organism>
<dbReference type="Bgee" id="FBgn0193847">
    <property type="expression patterns" value="Expressed in adult organism and 3 other cell types or tissues"/>
</dbReference>
<dbReference type="EMBL" id="CH981652">
    <property type="protein sequence ID" value="EDX15362.1"/>
    <property type="molecule type" value="Genomic_DNA"/>
</dbReference>
<dbReference type="GO" id="GO:0043186">
    <property type="term" value="C:P granule"/>
    <property type="evidence" value="ECO:0007669"/>
    <property type="project" value="EnsemblMetazoa"/>
</dbReference>
<dbReference type="PANTHER" id="PTHR21725">
    <property type="entry name" value="E3 UBIQUITIN-PROTEIN LIGASE UBR4"/>
    <property type="match status" value="1"/>
</dbReference>